<dbReference type="PROSITE" id="PS51918">
    <property type="entry name" value="RADICAL_SAM"/>
    <property type="match status" value="1"/>
</dbReference>
<dbReference type="PANTHER" id="PTHR10949:SF0">
    <property type="entry name" value="LIPOYL SYNTHASE, MITOCHONDRIAL"/>
    <property type="match status" value="1"/>
</dbReference>
<dbReference type="GO" id="GO:0046872">
    <property type="term" value="F:metal ion binding"/>
    <property type="evidence" value="ECO:0007669"/>
    <property type="project" value="UniProtKB-KW"/>
</dbReference>
<dbReference type="GO" id="GO:0009249">
    <property type="term" value="P:protein lipoylation"/>
    <property type="evidence" value="ECO:0007669"/>
    <property type="project" value="UniProtKB-UniRule"/>
</dbReference>
<dbReference type="EMBL" id="AHMY02000051">
    <property type="protein sequence ID" value="EKO14611.1"/>
    <property type="molecule type" value="Genomic_DNA"/>
</dbReference>
<keyword evidence="5 9" id="KW-0479">Metal-binding</keyword>
<organism evidence="11 12">
    <name type="scientific">Leptospira kirschneri str. H1</name>
    <dbReference type="NCBI Taxonomy" id="1049966"/>
    <lineage>
        <taxon>Bacteria</taxon>
        <taxon>Pseudomonadati</taxon>
        <taxon>Spirochaetota</taxon>
        <taxon>Spirochaetia</taxon>
        <taxon>Leptospirales</taxon>
        <taxon>Leptospiraceae</taxon>
        <taxon>Leptospira</taxon>
    </lineage>
</organism>
<evidence type="ECO:0000256" key="1">
    <source>
        <dbReference type="ARBA" id="ARBA00022485"/>
    </source>
</evidence>
<keyword evidence="3 9" id="KW-0808">Transferase</keyword>
<dbReference type="UniPathway" id="UPA00538">
    <property type="reaction ID" value="UER00593"/>
</dbReference>
<evidence type="ECO:0000313" key="12">
    <source>
        <dbReference type="Proteomes" id="UP000006253"/>
    </source>
</evidence>
<keyword evidence="2 9" id="KW-0963">Cytoplasm</keyword>
<feature type="binding site" evidence="9">
    <location>
        <position position="86"/>
    </location>
    <ligand>
        <name>[4Fe-4S] cluster</name>
        <dbReference type="ChEBI" id="CHEBI:49883"/>
        <label>2</label>
        <note>4Fe-4S-S-AdoMet</note>
    </ligand>
</feature>
<feature type="binding site" evidence="9">
    <location>
        <position position="83"/>
    </location>
    <ligand>
        <name>[4Fe-4S] cluster</name>
        <dbReference type="ChEBI" id="CHEBI:49883"/>
        <label>2</label>
        <note>4Fe-4S-S-AdoMet</note>
    </ligand>
</feature>
<dbReference type="PANTHER" id="PTHR10949">
    <property type="entry name" value="LIPOYL SYNTHASE"/>
    <property type="match status" value="1"/>
</dbReference>
<dbReference type="AlphaFoldDB" id="A0A0E2B1H3"/>
<dbReference type="Gene3D" id="3.20.20.70">
    <property type="entry name" value="Aldolase class I"/>
    <property type="match status" value="1"/>
</dbReference>
<dbReference type="GO" id="GO:0005737">
    <property type="term" value="C:cytoplasm"/>
    <property type="evidence" value="ECO:0007669"/>
    <property type="project" value="UniProtKB-SubCell"/>
</dbReference>
<evidence type="ECO:0000259" key="10">
    <source>
        <dbReference type="PROSITE" id="PS51918"/>
    </source>
</evidence>
<evidence type="ECO:0000256" key="8">
    <source>
        <dbReference type="ARBA" id="ARBA00047326"/>
    </source>
</evidence>
<evidence type="ECO:0000313" key="11">
    <source>
        <dbReference type="EMBL" id="EKO14611.1"/>
    </source>
</evidence>
<feature type="binding site" evidence="9">
    <location>
        <position position="53"/>
    </location>
    <ligand>
        <name>[4Fe-4S] cluster</name>
        <dbReference type="ChEBI" id="CHEBI:49883"/>
        <label>1</label>
    </ligand>
</feature>
<keyword evidence="1 9" id="KW-0004">4Fe-4S</keyword>
<dbReference type="SFLD" id="SFLDS00029">
    <property type="entry name" value="Radical_SAM"/>
    <property type="match status" value="1"/>
</dbReference>
<evidence type="ECO:0000256" key="2">
    <source>
        <dbReference type="ARBA" id="ARBA00022490"/>
    </source>
</evidence>
<evidence type="ECO:0000256" key="6">
    <source>
        <dbReference type="ARBA" id="ARBA00023004"/>
    </source>
</evidence>
<feature type="domain" description="Radical SAM core" evidence="10">
    <location>
        <begin position="65"/>
        <end position="279"/>
    </location>
</feature>
<dbReference type="SUPFAM" id="SSF102114">
    <property type="entry name" value="Radical SAM enzymes"/>
    <property type="match status" value="1"/>
</dbReference>
<comment type="caution">
    <text evidence="11">The sequence shown here is derived from an EMBL/GenBank/DDBJ whole genome shotgun (WGS) entry which is preliminary data.</text>
</comment>
<protein>
    <recommendedName>
        <fullName evidence="9">Lipoyl synthase</fullName>
        <ecNumber evidence="9">2.8.1.8</ecNumber>
    </recommendedName>
    <alternativeName>
        <fullName evidence="9">Lip-syn</fullName>
        <shortName evidence="9">LS</shortName>
    </alternativeName>
    <alternativeName>
        <fullName evidence="9">Lipoate synthase</fullName>
    </alternativeName>
    <alternativeName>
        <fullName evidence="9">Lipoic acid synthase</fullName>
    </alternativeName>
    <alternativeName>
        <fullName evidence="9">Sulfur insertion protein LipA</fullName>
    </alternativeName>
</protein>
<feature type="binding site" evidence="9">
    <location>
        <position position="79"/>
    </location>
    <ligand>
        <name>[4Fe-4S] cluster</name>
        <dbReference type="ChEBI" id="CHEBI:49883"/>
        <label>2</label>
        <note>4Fe-4S-S-AdoMet</note>
    </ligand>
</feature>
<sequence length="301" mass="33755">MNPLKKKPRTHSLQNAPEKPDWLKVKLAFPDPKNNPVEIVRNSLEEKKLNTVCESASCPNLNHCWSRKTATYMLGGDICTRRCSYCDVASGKPFPLDPEEPKRIAESSIALGLRHVVITSVNRDDLEDGGAAHFAKTVKEIRKGLPDCKIELLIPDLKVKQEALEIIFECNPDIFNHNLETVKRLFPEVAPQKRYERSLDVLKIASARGFLTKSGLILGMGETLEEVKECMQDLASVGVSLLTLGQYLQPTSTHLPVKEYVVPQVFKDLRIYGKSIGFKGVFSGPLVRSSYHADEQISWNQ</sequence>
<proteinExistence type="inferred from homology"/>
<dbReference type="NCBIfam" id="NF004019">
    <property type="entry name" value="PRK05481.1"/>
    <property type="match status" value="1"/>
</dbReference>
<comment type="catalytic activity">
    <reaction evidence="8 9">
        <text>[[Fe-S] cluster scaffold protein carrying a second [4Fe-4S](2+) cluster] + N(6)-octanoyl-L-lysyl-[protein] + 2 oxidized [2Fe-2S]-[ferredoxin] + 2 S-adenosyl-L-methionine + 4 H(+) = [[Fe-S] cluster scaffold protein] + N(6)-[(R)-dihydrolipoyl]-L-lysyl-[protein] + 4 Fe(3+) + 2 hydrogen sulfide + 2 5'-deoxyadenosine + 2 L-methionine + 2 reduced [2Fe-2S]-[ferredoxin]</text>
        <dbReference type="Rhea" id="RHEA:16585"/>
        <dbReference type="Rhea" id="RHEA-COMP:9928"/>
        <dbReference type="Rhea" id="RHEA-COMP:10000"/>
        <dbReference type="Rhea" id="RHEA-COMP:10001"/>
        <dbReference type="Rhea" id="RHEA-COMP:10475"/>
        <dbReference type="Rhea" id="RHEA-COMP:14568"/>
        <dbReference type="Rhea" id="RHEA-COMP:14569"/>
        <dbReference type="ChEBI" id="CHEBI:15378"/>
        <dbReference type="ChEBI" id="CHEBI:17319"/>
        <dbReference type="ChEBI" id="CHEBI:29034"/>
        <dbReference type="ChEBI" id="CHEBI:29919"/>
        <dbReference type="ChEBI" id="CHEBI:33722"/>
        <dbReference type="ChEBI" id="CHEBI:33737"/>
        <dbReference type="ChEBI" id="CHEBI:33738"/>
        <dbReference type="ChEBI" id="CHEBI:57844"/>
        <dbReference type="ChEBI" id="CHEBI:59789"/>
        <dbReference type="ChEBI" id="CHEBI:78809"/>
        <dbReference type="ChEBI" id="CHEBI:83100"/>
        <dbReference type="EC" id="2.8.1.8"/>
    </reaction>
</comment>
<dbReference type="RefSeq" id="WP_004766049.1">
    <property type="nucleotide sequence ID" value="NZ_AHMY02000051.1"/>
</dbReference>
<dbReference type="SFLD" id="SFLDG01058">
    <property type="entry name" value="lipoyl_synthase_like"/>
    <property type="match status" value="1"/>
</dbReference>
<name>A0A0E2B1H3_9LEPT</name>
<comment type="subcellular location">
    <subcellularLocation>
        <location evidence="9">Cytoplasm</location>
    </subcellularLocation>
</comment>
<dbReference type="Proteomes" id="UP000006253">
    <property type="component" value="Unassembled WGS sequence"/>
</dbReference>
<dbReference type="InterPro" id="IPR013785">
    <property type="entry name" value="Aldolase_TIM"/>
</dbReference>
<dbReference type="PIRSF" id="PIRSF005963">
    <property type="entry name" value="Lipoyl_synth"/>
    <property type="match status" value="1"/>
</dbReference>
<dbReference type="NCBIfam" id="NF009544">
    <property type="entry name" value="PRK12928.1"/>
    <property type="match status" value="1"/>
</dbReference>
<dbReference type="GO" id="GO:0051539">
    <property type="term" value="F:4 iron, 4 sulfur cluster binding"/>
    <property type="evidence" value="ECO:0007669"/>
    <property type="project" value="UniProtKB-UniRule"/>
</dbReference>
<keyword evidence="7 9" id="KW-0411">Iron-sulfur</keyword>
<dbReference type="InterPro" id="IPR003698">
    <property type="entry name" value="Lipoyl_synth"/>
</dbReference>
<dbReference type="CDD" id="cd01335">
    <property type="entry name" value="Radical_SAM"/>
    <property type="match status" value="1"/>
</dbReference>
<dbReference type="EC" id="2.8.1.8" evidence="9"/>
<feature type="binding site" evidence="9">
    <location>
        <position position="64"/>
    </location>
    <ligand>
        <name>[4Fe-4S] cluster</name>
        <dbReference type="ChEBI" id="CHEBI:49883"/>
        <label>1</label>
    </ligand>
</feature>
<dbReference type="InterPro" id="IPR006638">
    <property type="entry name" value="Elp3/MiaA/NifB-like_rSAM"/>
</dbReference>
<dbReference type="SFLD" id="SFLDF00271">
    <property type="entry name" value="lipoyl_synthase"/>
    <property type="match status" value="1"/>
</dbReference>
<evidence type="ECO:0000256" key="5">
    <source>
        <dbReference type="ARBA" id="ARBA00022723"/>
    </source>
</evidence>
<dbReference type="InterPro" id="IPR058240">
    <property type="entry name" value="rSAM_sf"/>
</dbReference>
<gene>
    <name evidence="9 11" type="primary">lipA</name>
    <name evidence="11" type="ORF">LEP1GSC081_1797</name>
</gene>
<comment type="pathway">
    <text evidence="9">Protein modification; protein lipoylation via endogenous pathway; protein N(6)-(lipoyl)lysine from octanoyl-[acyl-carrier-protein]: step 2/2.</text>
</comment>
<dbReference type="HAMAP" id="MF_00206">
    <property type="entry name" value="Lipoyl_synth"/>
    <property type="match status" value="1"/>
</dbReference>
<dbReference type="GO" id="GO:0016992">
    <property type="term" value="F:lipoate synthase activity"/>
    <property type="evidence" value="ECO:0007669"/>
    <property type="project" value="UniProtKB-UniRule"/>
</dbReference>
<dbReference type="FunFam" id="3.20.20.70:FF:000186">
    <property type="entry name" value="Lipoyl synthase"/>
    <property type="match status" value="1"/>
</dbReference>
<keyword evidence="6 9" id="KW-0408">Iron</keyword>
<comment type="function">
    <text evidence="9">Catalyzes the radical-mediated insertion of two sulfur atoms into the C-6 and C-8 positions of the octanoyl moiety bound to the lipoyl domains of lipoate-dependent enzymes, thereby converting the octanoylated domains into lipoylated derivatives.</text>
</comment>
<dbReference type="NCBIfam" id="TIGR00510">
    <property type="entry name" value="lipA"/>
    <property type="match status" value="1"/>
</dbReference>
<evidence type="ECO:0000256" key="9">
    <source>
        <dbReference type="HAMAP-Rule" id="MF_00206"/>
    </source>
</evidence>
<feature type="binding site" evidence="9">
    <location>
        <position position="58"/>
    </location>
    <ligand>
        <name>[4Fe-4S] cluster</name>
        <dbReference type="ChEBI" id="CHEBI:49883"/>
        <label>1</label>
    </ligand>
</feature>
<feature type="binding site" evidence="9">
    <location>
        <position position="290"/>
    </location>
    <ligand>
        <name>[4Fe-4S] cluster</name>
        <dbReference type="ChEBI" id="CHEBI:49883"/>
        <label>1</label>
    </ligand>
</feature>
<comment type="similarity">
    <text evidence="9">Belongs to the radical SAM superfamily. Lipoyl synthase family.</text>
</comment>
<evidence type="ECO:0000256" key="4">
    <source>
        <dbReference type="ARBA" id="ARBA00022691"/>
    </source>
</evidence>
<keyword evidence="4 9" id="KW-0949">S-adenosyl-L-methionine</keyword>
<evidence type="ECO:0000256" key="7">
    <source>
        <dbReference type="ARBA" id="ARBA00023014"/>
    </source>
</evidence>
<comment type="cofactor">
    <cofactor evidence="9">
        <name>[4Fe-4S] cluster</name>
        <dbReference type="ChEBI" id="CHEBI:49883"/>
    </cofactor>
    <text evidence="9">Binds 2 [4Fe-4S] clusters per subunit. One cluster is coordinated with 3 cysteines and an exchangeable S-adenosyl-L-methionine.</text>
</comment>
<reference evidence="11 12" key="1">
    <citation type="submission" date="2012-10" db="EMBL/GenBank/DDBJ databases">
        <authorList>
            <person name="Harkins D.M."/>
            <person name="Durkin A.S."/>
            <person name="Brinkac L.M."/>
            <person name="Selengut J.D."/>
            <person name="Sanka R."/>
            <person name="DePew J."/>
            <person name="Purushe J."/>
            <person name="Peacock S.J."/>
            <person name="Thaipadungpanit J."/>
            <person name="Wuthiekanun V.W."/>
            <person name="Day N.P."/>
            <person name="Vinetz J.M."/>
            <person name="Sutton G.G."/>
            <person name="Nelson W.C."/>
            <person name="Fouts D.E."/>
        </authorList>
    </citation>
    <scope>NUCLEOTIDE SEQUENCE [LARGE SCALE GENOMIC DNA]</scope>
    <source>
        <strain evidence="11 12">H1</strain>
    </source>
</reference>
<accession>A0A0E2B1H3</accession>
<evidence type="ECO:0000256" key="3">
    <source>
        <dbReference type="ARBA" id="ARBA00022679"/>
    </source>
</evidence>
<dbReference type="Pfam" id="PF04055">
    <property type="entry name" value="Radical_SAM"/>
    <property type="match status" value="1"/>
</dbReference>
<dbReference type="SMART" id="SM00729">
    <property type="entry name" value="Elp3"/>
    <property type="match status" value="1"/>
</dbReference>
<dbReference type="InterPro" id="IPR007197">
    <property type="entry name" value="rSAM"/>
</dbReference>